<dbReference type="InterPro" id="IPR025736">
    <property type="entry name" value="PucR_C-HTH_dom"/>
</dbReference>
<protein>
    <recommendedName>
        <fullName evidence="7">PucR family transcriptional regulator</fullName>
    </recommendedName>
</protein>
<dbReference type="PANTHER" id="PTHR33744">
    <property type="entry name" value="CARBOHYDRATE DIACID REGULATOR"/>
    <property type="match status" value="1"/>
</dbReference>
<feature type="domain" description="PucR C-terminal helix-turn-helix" evidence="3">
    <location>
        <begin position="328"/>
        <end position="384"/>
    </location>
</feature>
<evidence type="ECO:0000259" key="3">
    <source>
        <dbReference type="Pfam" id="PF13556"/>
    </source>
</evidence>
<evidence type="ECO:0000256" key="2">
    <source>
        <dbReference type="SAM" id="MobiDB-lite"/>
    </source>
</evidence>
<dbReference type="InterPro" id="IPR051448">
    <property type="entry name" value="CdaR-like_regulators"/>
</dbReference>
<reference evidence="6" key="1">
    <citation type="journal article" date="2019" name="Int. J. Syst. Evol. Microbiol.">
        <title>The Global Catalogue of Microorganisms (GCM) 10K type strain sequencing project: providing services to taxonomists for standard genome sequencing and annotation.</title>
        <authorList>
            <consortium name="The Broad Institute Genomics Platform"/>
            <consortium name="The Broad Institute Genome Sequencing Center for Infectious Disease"/>
            <person name="Wu L."/>
            <person name="Ma J."/>
        </authorList>
    </citation>
    <scope>NUCLEOTIDE SEQUENCE [LARGE SCALE GENOMIC DNA]</scope>
    <source>
        <strain evidence="6">CGMCC 4.7178</strain>
    </source>
</reference>
<evidence type="ECO:0008006" key="7">
    <source>
        <dbReference type="Google" id="ProtNLM"/>
    </source>
</evidence>
<dbReference type="InterPro" id="IPR041522">
    <property type="entry name" value="CdaR_GGDEF"/>
</dbReference>
<name>A0ABQ2M4J2_9ACTN</name>
<keyword evidence="6" id="KW-1185">Reference proteome</keyword>
<feature type="compositionally biased region" description="Basic and acidic residues" evidence="2">
    <location>
        <begin position="30"/>
        <end position="40"/>
    </location>
</feature>
<dbReference type="Pfam" id="PF13556">
    <property type="entry name" value="HTH_30"/>
    <property type="match status" value="1"/>
</dbReference>
<gene>
    <name evidence="5" type="ORF">GCM10012287_18890</name>
</gene>
<dbReference type="EMBL" id="BMMP01000005">
    <property type="protein sequence ID" value="GGO47084.1"/>
    <property type="molecule type" value="Genomic_DNA"/>
</dbReference>
<evidence type="ECO:0000256" key="1">
    <source>
        <dbReference type="ARBA" id="ARBA00006754"/>
    </source>
</evidence>
<dbReference type="InterPro" id="IPR042070">
    <property type="entry name" value="PucR_C-HTH_sf"/>
</dbReference>
<dbReference type="PANTHER" id="PTHR33744:SF1">
    <property type="entry name" value="DNA-BINDING TRANSCRIPTIONAL ACTIVATOR ADER"/>
    <property type="match status" value="1"/>
</dbReference>
<evidence type="ECO:0000313" key="5">
    <source>
        <dbReference type="EMBL" id="GGO47084.1"/>
    </source>
</evidence>
<sequence length="397" mass="42287">MAGSRPAAGSGGRAGRPGEGGTGGGPASHDGADARDEDFARGYPELLAEVSQTGRLPRRDELDGFRALGELAAERGVHLRELVGLYLGETRRLWGELPGVARAGTAGERARTGDAILGAVEAAVSALGEGHERAQRLAMRQEENERREFVDDLLYGRSDMGRLAEQAQRFGLRLAGVHAVAVASGAERYDDVHRTVRRIERELLGRFGARDVLLATKDGRLVCIASSNDRDVLDQFARLAEHPGAGYPAAERVAVGRDHSGAGGVVRSYEEALGTLELADRLGLDGVRLSASEMLVFPVLLRDRAAMADLVATVLGPLTKARGGAAPLLETLAVCAAAGYVNAEAARRLGLSVRTLSYRLERIRTLTGYSPGEPLQRFTLEAAVMGARLLGWPENEL</sequence>
<dbReference type="Pfam" id="PF17853">
    <property type="entry name" value="GGDEF_2"/>
    <property type="match status" value="1"/>
</dbReference>
<comment type="similarity">
    <text evidence="1">Belongs to the CdaR family.</text>
</comment>
<evidence type="ECO:0000313" key="6">
    <source>
        <dbReference type="Proteomes" id="UP000631535"/>
    </source>
</evidence>
<feature type="region of interest" description="Disordered" evidence="2">
    <location>
        <begin position="1"/>
        <end position="43"/>
    </location>
</feature>
<comment type="caution">
    <text evidence="5">The sequence shown here is derived from an EMBL/GenBank/DDBJ whole genome shotgun (WGS) entry which is preliminary data.</text>
</comment>
<accession>A0ABQ2M4J2</accession>
<evidence type="ECO:0000259" key="4">
    <source>
        <dbReference type="Pfam" id="PF17853"/>
    </source>
</evidence>
<feature type="compositionally biased region" description="Gly residues" evidence="2">
    <location>
        <begin position="9"/>
        <end position="26"/>
    </location>
</feature>
<dbReference type="Gene3D" id="1.10.10.2840">
    <property type="entry name" value="PucR C-terminal helix-turn-helix domain"/>
    <property type="match status" value="1"/>
</dbReference>
<dbReference type="RefSeq" id="WP_189036639.1">
    <property type="nucleotide sequence ID" value="NZ_BMMP01000005.1"/>
</dbReference>
<feature type="domain" description="CdaR GGDEF-like" evidence="4">
    <location>
        <begin position="156"/>
        <end position="277"/>
    </location>
</feature>
<proteinExistence type="inferred from homology"/>
<dbReference type="Proteomes" id="UP000631535">
    <property type="component" value="Unassembled WGS sequence"/>
</dbReference>
<organism evidence="5 6">
    <name type="scientific">Streptomyces daqingensis</name>
    <dbReference type="NCBI Taxonomy" id="1472640"/>
    <lineage>
        <taxon>Bacteria</taxon>
        <taxon>Bacillati</taxon>
        <taxon>Actinomycetota</taxon>
        <taxon>Actinomycetes</taxon>
        <taxon>Kitasatosporales</taxon>
        <taxon>Streptomycetaceae</taxon>
        <taxon>Streptomyces</taxon>
    </lineage>
</organism>